<dbReference type="AlphaFoldDB" id="A0A5N5QE37"/>
<protein>
    <submittedName>
        <fullName evidence="1">Uncharacterized protein</fullName>
    </submittedName>
</protein>
<accession>A0A5N5QE37</accession>
<organism evidence="1 2">
    <name type="scientific">Ceratobasidium theobromae</name>
    <dbReference type="NCBI Taxonomy" id="1582974"/>
    <lineage>
        <taxon>Eukaryota</taxon>
        <taxon>Fungi</taxon>
        <taxon>Dikarya</taxon>
        <taxon>Basidiomycota</taxon>
        <taxon>Agaricomycotina</taxon>
        <taxon>Agaricomycetes</taxon>
        <taxon>Cantharellales</taxon>
        <taxon>Ceratobasidiaceae</taxon>
        <taxon>Ceratobasidium</taxon>
    </lineage>
</organism>
<gene>
    <name evidence="1" type="ORF">CTheo_6547</name>
</gene>
<name>A0A5N5QE37_9AGAM</name>
<dbReference type="SUPFAM" id="SSF101908">
    <property type="entry name" value="Putative isomerase YbhE"/>
    <property type="match status" value="1"/>
</dbReference>
<reference evidence="1 2" key="1">
    <citation type="journal article" date="2019" name="Fungal Biol. Biotechnol.">
        <title>Draft genome sequence of fastidious pathogen Ceratobasidium theobromae, which causes vascular-streak dieback in Theobroma cacao.</title>
        <authorList>
            <person name="Ali S.S."/>
            <person name="Asman A."/>
            <person name="Shao J."/>
            <person name="Firmansyah A.P."/>
            <person name="Susilo A.W."/>
            <person name="Rosmana A."/>
            <person name="McMahon P."/>
            <person name="Junaid M."/>
            <person name="Guest D."/>
            <person name="Kheng T.Y."/>
            <person name="Meinhardt L.W."/>
            <person name="Bailey B.A."/>
        </authorList>
    </citation>
    <scope>NUCLEOTIDE SEQUENCE [LARGE SCALE GENOMIC DNA]</scope>
    <source>
        <strain evidence="1 2">CT2</strain>
    </source>
</reference>
<evidence type="ECO:0000313" key="1">
    <source>
        <dbReference type="EMBL" id="KAB5590022.1"/>
    </source>
</evidence>
<sequence>MDVPIGSLDDALKGWVSNEATKVWDWKQYHQLQIATLRRWRGEDKARSSWDYFGLAQKTQVHRIKIDVVKSLLVMTGQSESGGDGCVVVHCLRDPTREALFRLGQVSDYAHVEMSNGFVVFTCAAVGSDLLELWRWADDQFIDPVERVPTERQVFMYQDAMQFAGFQPGSAHRGELIPIAELRQPAELKALRLVYPTLCVGSRAGDQLWFWDIRAANLSQTIRIEPSPYRAFSMVYVDFDDAHVFVGTQTISAYSRTTGECVFQLPESYLAMIPTCVAPSIPTQGFASLLRPHEHGPKASTFPRFEIPNYLEKSRRPTQSQRPGDIVVAVHVSPSGNDFVATTYGGYIFHVSGLKSGGGKESTQNVGHPVLERNTCSATFLNSSGSHPLDKISISVMKAQSGLFNLAYDGHRILAYGVRTRFMYPSSGKPARLRIPDGG</sequence>
<dbReference type="EMBL" id="SSOP01000206">
    <property type="protein sequence ID" value="KAB5590022.1"/>
    <property type="molecule type" value="Genomic_DNA"/>
</dbReference>
<proteinExistence type="predicted"/>
<evidence type="ECO:0000313" key="2">
    <source>
        <dbReference type="Proteomes" id="UP000383932"/>
    </source>
</evidence>
<comment type="caution">
    <text evidence="1">The sequence shown here is derived from an EMBL/GenBank/DDBJ whole genome shotgun (WGS) entry which is preliminary data.</text>
</comment>
<keyword evidence="2" id="KW-1185">Reference proteome</keyword>
<dbReference type="OrthoDB" id="550575at2759"/>
<dbReference type="Proteomes" id="UP000383932">
    <property type="component" value="Unassembled WGS sequence"/>
</dbReference>